<evidence type="ECO:0000256" key="5">
    <source>
        <dbReference type="SAM" id="Phobius"/>
    </source>
</evidence>
<organism evidence="7 8">
    <name type="scientific">Mucilaginibacter segetis</name>
    <dbReference type="NCBI Taxonomy" id="2793071"/>
    <lineage>
        <taxon>Bacteria</taxon>
        <taxon>Pseudomonadati</taxon>
        <taxon>Bacteroidota</taxon>
        <taxon>Sphingobacteriia</taxon>
        <taxon>Sphingobacteriales</taxon>
        <taxon>Sphingobacteriaceae</taxon>
        <taxon>Mucilaginibacter</taxon>
    </lineage>
</organism>
<protein>
    <recommendedName>
        <fullName evidence="6">Methylamine utilisation protein MauE domain-containing protein</fullName>
    </recommendedName>
</protein>
<evidence type="ECO:0000256" key="1">
    <source>
        <dbReference type="ARBA" id="ARBA00004141"/>
    </source>
</evidence>
<comment type="caution">
    <text evidence="7">The sequence shown here is derived from an EMBL/GenBank/DDBJ whole genome shotgun (WGS) entry which is preliminary data.</text>
</comment>
<feature type="domain" description="Methylamine utilisation protein MauE" evidence="6">
    <location>
        <begin position="7"/>
        <end position="133"/>
    </location>
</feature>
<comment type="subcellular location">
    <subcellularLocation>
        <location evidence="1">Membrane</location>
        <topology evidence="1">Multi-pass membrane protein</topology>
    </subcellularLocation>
</comment>
<dbReference type="RefSeq" id="WP_200064465.1">
    <property type="nucleotide sequence ID" value="NZ_JAEHFW010000001.1"/>
</dbReference>
<gene>
    <name evidence="7" type="ORF">I5M19_04445</name>
</gene>
<evidence type="ECO:0000313" key="7">
    <source>
        <dbReference type="EMBL" id="MBK0378543.1"/>
    </source>
</evidence>
<accession>A0A934PPV5</accession>
<evidence type="ECO:0000256" key="2">
    <source>
        <dbReference type="ARBA" id="ARBA00022692"/>
    </source>
</evidence>
<dbReference type="EMBL" id="JAEHFW010000001">
    <property type="protein sequence ID" value="MBK0378543.1"/>
    <property type="molecule type" value="Genomic_DNA"/>
</dbReference>
<dbReference type="Proteomes" id="UP000613193">
    <property type="component" value="Unassembled WGS sequence"/>
</dbReference>
<name>A0A934PPV5_9SPHI</name>
<dbReference type="GO" id="GO:0030416">
    <property type="term" value="P:methylamine metabolic process"/>
    <property type="evidence" value="ECO:0007669"/>
    <property type="project" value="InterPro"/>
</dbReference>
<keyword evidence="3 5" id="KW-1133">Transmembrane helix</keyword>
<dbReference type="AlphaFoldDB" id="A0A934PPV5"/>
<feature type="transmembrane region" description="Helical" evidence="5">
    <location>
        <begin position="117"/>
        <end position="133"/>
    </location>
</feature>
<evidence type="ECO:0000256" key="3">
    <source>
        <dbReference type="ARBA" id="ARBA00022989"/>
    </source>
</evidence>
<dbReference type="InterPro" id="IPR009908">
    <property type="entry name" value="Methylamine_util_MauE"/>
</dbReference>
<dbReference type="GO" id="GO:0016020">
    <property type="term" value="C:membrane"/>
    <property type="evidence" value="ECO:0007669"/>
    <property type="project" value="UniProtKB-SubCell"/>
</dbReference>
<keyword evidence="2 5" id="KW-0812">Transmembrane</keyword>
<evidence type="ECO:0000313" key="8">
    <source>
        <dbReference type="Proteomes" id="UP000613193"/>
    </source>
</evidence>
<evidence type="ECO:0000256" key="4">
    <source>
        <dbReference type="ARBA" id="ARBA00023136"/>
    </source>
</evidence>
<proteinExistence type="predicted"/>
<keyword evidence="4 5" id="KW-0472">Membrane</keyword>
<evidence type="ECO:0000259" key="6">
    <source>
        <dbReference type="Pfam" id="PF07291"/>
    </source>
</evidence>
<feature type="transmembrane region" description="Helical" evidence="5">
    <location>
        <begin position="74"/>
        <end position="97"/>
    </location>
</feature>
<sequence>MKKNHTAINTCAAALILLFIYTASAKLIDFRSFRTALSRQLLPAGFSRWLAWILPGAELLTAALLTFERSRSTGFGLAAVLMFAFTAYVGLALTGAYGQVPCSCGGVLPAMGWELHFWFNCFFLALSCIGLWLQRKEVNAIQ</sequence>
<dbReference type="Pfam" id="PF07291">
    <property type="entry name" value="MauE"/>
    <property type="match status" value="1"/>
</dbReference>
<keyword evidence="8" id="KW-1185">Reference proteome</keyword>
<reference evidence="7" key="1">
    <citation type="submission" date="2020-12" db="EMBL/GenBank/DDBJ databases">
        <title>Bacterial novel species Mucilaginibacter sp. SD-g isolated from soil.</title>
        <authorList>
            <person name="Jung H.-Y."/>
        </authorList>
    </citation>
    <scope>NUCLEOTIDE SEQUENCE</scope>
    <source>
        <strain evidence="7">SD-g</strain>
    </source>
</reference>
<feature type="transmembrane region" description="Helical" evidence="5">
    <location>
        <begin position="49"/>
        <end position="67"/>
    </location>
</feature>